<dbReference type="Proteomes" id="UP000241769">
    <property type="component" value="Unassembled WGS sequence"/>
</dbReference>
<evidence type="ECO:0000313" key="1">
    <source>
        <dbReference type="EMBL" id="PRP75752.1"/>
    </source>
</evidence>
<proteinExistence type="predicted"/>
<dbReference type="InParanoid" id="A0A2P6MVL5"/>
<accession>A0A2P6MVL5</accession>
<name>A0A2P6MVL5_9EUKA</name>
<protein>
    <submittedName>
        <fullName evidence="1">Uncharacterized protein</fullName>
    </submittedName>
</protein>
<evidence type="ECO:0000313" key="2">
    <source>
        <dbReference type="Proteomes" id="UP000241769"/>
    </source>
</evidence>
<gene>
    <name evidence="1" type="ORF">PROFUN_09176</name>
</gene>
<dbReference type="EMBL" id="MDYQ01000364">
    <property type="protein sequence ID" value="PRP75752.1"/>
    <property type="molecule type" value="Genomic_DNA"/>
</dbReference>
<dbReference type="AlphaFoldDB" id="A0A2P6MVL5"/>
<sequence length="90" mass="10342">MLGLRTLQFFKFLSNFKPFRFVGSNTTQESSLTAVLLCDAGPTQFFSYLYPCTYNEVVLKLKSLRLEALKCCWRRSTCHLAVSGGRFYSH</sequence>
<comment type="caution">
    <text evidence="1">The sequence shown here is derived from an EMBL/GenBank/DDBJ whole genome shotgun (WGS) entry which is preliminary data.</text>
</comment>
<keyword evidence="2" id="KW-1185">Reference proteome</keyword>
<reference evidence="1 2" key="1">
    <citation type="journal article" date="2018" name="Genome Biol. Evol.">
        <title>Multiple Roots of Fruiting Body Formation in Amoebozoa.</title>
        <authorList>
            <person name="Hillmann F."/>
            <person name="Forbes G."/>
            <person name="Novohradska S."/>
            <person name="Ferling I."/>
            <person name="Riege K."/>
            <person name="Groth M."/>
            <person name="Westermann M."/>
            <person name="Marz M."/>
            <person name="Spaller T."/>
            <person name="Winckler T."/>
            <person name="Schaap P."/>
            <person name="Glockner G."/>
        </authorList>
    </citation>
    <scope>NUCLEOTIDE SEQUENCE [LARGE SCALE GENOMIC DNA]</scope>
    <source>
        <strain evidence="1 2">Jena</strain>
    </source>
</reference>
<organism evidence="1 2">
    <name type="scientific">Planoprotostelium fungivorum</name>
    <dbReference type="NCBI Taxonomy" id="1890364"/>
    <lineage>
        <taxon>Eukaryota</taxon>
        <taxon>Amoebozoa</taxon>
        <taxon>Evosea</taxon>
        <taxon>Variosea</taxon>
        <taxon>Cavosteliida</taxon>
        <taxon>Cavosteliaceae</taxon>
        <taxon>Planoprotostelium</taxon>
    </lineage>
</organism>